<evidence type="ECO:0000313" key="2">
    <source>
        <dbReference type="Proteomes" id="UP000030595"/>
    </source>
</evidence>
<organism evidence="1 2">
    <name type="scientific">Ureibacillus massiliensis 4400831 = CIP 108448 = CCUG 49529</name>
    <dbReference type="NCBI Taxonomy" id="1211035"/>
    <lineage>
        <taxon>Bacteria</taxon>
        <taxon>Bacillati</taxon>
        <taxon>Bacillota</taxon>
        <taxon>Bacilli</taxon>
        <taxon>Bacillales</taxon>
        <taxon>Caryophanaceae</taxon>
        <taxon>Ureibacillus</taxon>
    </lineage>
</organism>
<dbReference type="Proteomes" id="UP000030595">
    <property type="component" value="Unassembled WGS sequence"/>
</dbReference>
<dbReference type="OrthoDB" id="292377at2"/>
<protein>
    <submittedName>
        <fullName evidence="1">Uncharacterized protein</fullName>
    </submittedName>
</protein>
<dbReference type="RefSeq" id="WP_036171011.1">
    <property type="nucleotide sequence ID" value="NZ_AVCZ01000001.1"/>
</dbReference>
<dbReference type="AlphaFoldDB" id="A0A0A3J9D4"/>
<comment type="caution">
    <text evidence="1">The sequence shown here is derived from an EMBL/GenBank/DDBJ whole genome shotgun (WGS) entry which is preliminary data.</text>
</comment>
<proteinExistence type="predicted"/>
<gene>
    <name evidence="1" type="ORF">CD30_00780</name>
</gene>
<name>A0A0A3J9D4_9BACL</name>
<evidence type="ECO:0000313" key="1">
    <source>
        <dbReference type="EMBL" id="KGR92380.1"/>
    </source>
</evidence>
<reference evidence="1 2" key="1">
    <citation type="submission" date="2014-02" db="EMBL/GenBank/DDBJ databases">
        <title>Draft genome sequence of Lysinibacillus massiliensis CCUG 49529.</title>
        <authorList>
            <person name="Zhang F."/>
            <person name="Wang G."/>
            <person name="Zhang L."/>
        </authorList>
    </citation>
    <scope>NUCLEOTIDE SEQUENCE [LARGE SCALE GENOMIC DNA]</scope>
    <source>
        <strain evidence="1 2">CCUG 49529</strain>
    </source>
</reference>
<accession>A0A0A3J9D4</accession>
<keyword evidence="2" id="KW-1185">Reference proteome</keyword>
<dbReference type="EMBL" id="JPVQ01000001">
    <property type="protein sequence ID" value="KGR92380.1"/>
    <property type="molecule type" value="Genomic_DNA"/>
</dbReference>
<sequence length="179" mass="20930">MDILSLHESNFKIKKKRKGNIRRELAKEAYKKISTYIDVNNNPVIKAIENLLHSEDKDSMSAADIEAAMQTLQTENEVASARSFEPNEYDPFSNDRFNISSNSDQESIEPFEFKELNVEIPEPFMRSFNRHVMNETVFGKNLGNKSYKRVYERAISTYTFQMKMVQEGYHMQSKYSIFV</sequence>